<proteinExistence type="predicted"/>
<dbReference type="GO" id="GO:0008408">
    <property type="term" value="F:3'-5' exonuclease activity"/>
    <property type="evidence" value="ECO:0007669"/>
    <property type="project" value="InterPro"/>
</dbReference>
<evidence type="ECO:0000313" key="4">
    <source>
        <dbReference type="EMBL" id="CAH9098707.1"/>
    </source>
</evidence>
<name>A0AAV0DGZ7_9ASTE</name>
<dbReference type="CDD" id="cd06141">
    <property type="entry name" value="WRN_exo"/>
    <property type="match status" value="1"/>
</dbReference>
<dbReference type="Proteomes" id="UP001152523">
    <property type="component" value="Unassembled WGS sequence"/>
</dbReference>
<dbReference type="InterPro" id="IPR051132">
    <property type="entry name" value="3-5_Exonuclease_domain"/>
</dbReference>
<keyword evidence="1" id="KW-0540">Nuclease</keyword>
<evidence type="ECO:0000256" key="1">
    <source>
        <dbReference type="ARBA" id="ARBA00022722"/>
    </source>
</evidence>
<evidence type="ECO:0000256" key="2">
    <source>
        <dbReference type="ARBA" id="ARBA00022801"/>
    </source>
</evidence>
<evidence type="ECO:0000313" key="5">
    <source>
        <dbReference type="Proteomes" id="UP001152523"/>
    </source>
</evidence>
<dbReference type="Gene3D" id="3.30.420.10">
    <property type="entry name" value="Ribonuclease H-like superfamily/Ribonuclease H"/>
    <property type="match status" value="1"/>
</dbReference>
<dbReference type="InterPro" id="IPR036397">
    <property type="entry name" value="RNaseH_sf"/>
</dbReference>
<sequence>MATIHSVDFHNINLQVTVTKVASQVDAWISEIIDLHHRRGHRFIIAGLDIKWHPYRPWNNNLTATLQICVGKKCLVFQLLYKDRFPQSLVTFLTNPLVTFVAIGVQGHAQQLLQDHGLVVGNVLDLQFLATCIYRSRELLWIGLETLAMKVLGLKMDRPSKILQSNWELDDLSFEQITFAAKDAYMSFRIGLTLVNINACRQRYAREREVACN</sequence>
<dbReference type="GO" id="GO:0006139">
    <property type="term" value="P:nucleobase-containing compound metabolic process"/>
    <property type="evidence" value="ECO:0007669"/>
    <property type="project" value="InterPro"/>
</dbReference>
<dbReference type="InterPro" id="IPR002562">
    <property type="entry name" value="3'-5'_exonuclease_dom"/>
</dbReference>
<protein>
    <recommendedName>
        <fullName evidence="3">3'-5' exonuclease domain-containing protein</fullName>
    </recommendedName>
</protein>
<gene>
    <name evidence="4" type="ORF">CEPIT_LOCUS14525</name>
</gene>
<feature type="domain" description="3'-5' exonuclease" evidence="3">
    <location>
        <begin position="47"/>
        <end position="193"/>
    </location>
</feature>
<dbReference type="AlphaFoldDB" id="A0AAV0DGZ7"/>
<dbReference type="Pfam" id="PF01612">
    <property type="entry name" value="DNA_pol_A_exo1"/>
    <property type="match status" value="1"/>
</dbReference>
<dbReference type="GO" id="GO:0005737">
    <property type="term" value="C:cytoplasm"/>
    <property type="evidence" value="ECO:0007669"/>
    <property type="project" value="TreeGrafter"/>
</dbReference>
<comment type="caution">
    <text evidence="4">The sequence shown here is derived from an EMBL/GenBank/DDBJ whole genome shotgun (WGS) entry which is preliminary data.</text>
</comment>
<accession>A0AAV0DGZ7</accession>
<dbReference type="GO" id="GO:0003676">
    <property type="term" value="F:nucleic acid binding"/>
    <property type="evidence" value="ECO:0007669"/>
    <property type="project" value="InterPro"/>
</dbReference>
<dbReference type="InterPro" id="IPR012337">
    <property type="entry name" value="RNaseH-like_sf"/>
</dbReference>
<dbReference type="PANTHER" id="PTHR13620:SF76">
    <property type="entry name" value="WERNER SYNDROME-LIKE EXONUCLEASE"/>
    <property type="match status" value="1"/>
</dbReference>
<keyword evidence="5" id="KW-1185">Reference proteome</keyword>
<keyword evidence="2" id="KW-0378">Hydrolase</keyword>
<dbReference type="SUPFAM" id="SSF53098">
    <property type="entry name" value="Ribonuclease H-like"/>
    <property type="match status" value="1"/>
</dbReference>
<dbReference type="PANTHER" id="PTHR13620">
    <property type="entry name" value="3-5 EXONUCLEASE"/>
    <property type="match status" value="1"/>
</dbReference>
<dbReference type="EMBL" id="CAMAPF010000100">
    <property type="protein sequence ID" value="CAH9098707.1"/>
    <property type="molecule type" value="Genomic_DNA"/>
</dbReference>
<reference evidence="4" key="1">
    <citation type="submission" date="2022-07" db="EMBL/GenBank/DDBJ databases">
        <authorList>
            <person name="Macas J."/>
            <person name="Novak P."/>
            <person name="Neumann P."/>
        </authorList>
    </citation>
    <scope>NUCLEOTIDE SEQUENCE</scope>
</reference>
<evidence type="ECO:0000259" key="3">
    <source>
        <dbReference type="Pfam" id="PF01612"/>
    </source>
</evidence>
<organism evidence="4 5">
    <name type="scientific">Cuscuta epithymum</name>
    <dbReference type="NCBI Taxonomy" id="186058"/>
    <lineage>
        <taxon>Eukaryota</taxon>
        <taxon>Viridiplantae</taxon>
        <taxon>Streptophyta</taxon>
        <taxon>Embryophyta</taxon>
        <taxon>Tracheophyta</taxon>
        <taxon>Spermatophyta</taxon>
        <taxon>Magnoliopsida</taxon>
        <taxon>eudicotyledons</taxon>
        <taxon>Gunneridae</taxon>
        <taxon>Pentapetalae</taxon>
        <taxon>asterids</taxon>
        <taxon>lamiids</taxon>
        <taxon>Solanales</taxon>
        <taxon>Convolvulaceae</taxon>
        <taxon>Cuscuteae</taxon>
        <taxon>Cuscuta</taxon>
        <taxon>Cuscuta subgen. Cuscuta</taxon>
    </lineage>
</organism>
<dbReference type="GO" id="GO:0005634">
    <property type="term" value="C:nucleus"/>
    <property type="evidence" value="ECO:0007669"/>
    <property type="project" value="TreeGrafter"/>
</dbReference>